<reference evidence="2 3" key="1">
    <citation type="submission" date="2019-06" db="EMBL/GenBank/DDBJ databases">
        <title>Mycoplasma sp. 2F1A isolated from ostrich.</title>
        <authorList>
            <person name="Spergser J."/>
        </authorList>
    </citation>
    <scope>NUCLEOTIDE SEQUENCE [LARGE SCALE GENOMIC DNA]</scope>
    <source>
        <strain evidence="2 3">2F1A</strain>
    </source>
</reference>
<proteinExistence type="predicted"/>
<dbReference type="Proteomes" id="UP000305457">
    <property type="component" value="Chromosome"/>
</dbReference>
<evidence type="ECO:0000313" key="3">
    <source>
        <dbReference type="Proteomes" id="UP000305457"/>
    </source>
</evidence>
<dbReference type="EMBL" id="CP040825">
    <property type="protein sequence ID" value="QCZ36451.1"/>
    <property type="molecule type" value="Genomic_DNA"/>
</dbReference>
<keyword evidence="1" id="KW-0812">Transmembrane</keyword>
<protein>
    <submittedName>
        <fullName evidence="2">Uncharacterized protein</fullName>
    </submittedName>
</protein>
<name>A0A5B7XUB5_9MOLU</name>
<gene>
    <name evidence="2" type="ORF">FG904_00200</name>
</gene>
<dbReference type="OrthoDB" id="401314at2"/>
<feature type="transmembrane region" description="Helical" evidence="1">
    <location>
        <begin position="60"/>
        <end position="87"/>
    </location>
</feature>
<keyword evidence="1" id="KW-1133">Transmembrane helix</keyword>
<accession>A0A5B7XUB5</accession>
<dbReference type="AlphaFoldDB" id="A0A5B7XUB5"/>
<sequence>MNSVIKHLQEKLNQDSKKLRLYRFLDSLVSLVIACLNISTVAIASVALYKLVDLNKDNSISVSFILILLLTIFIIFSFFLNLFLAIYRFNTKNALYKKVYNTINYLQLKYQANQITDQELETVLETLWNEISKKKKLVIKDIIRQELQSGGKK</sequence>
<evidence type="ECO:0000313" key="2">
    <source>
        <dbReference type="EMBL" id="QCZ36451.1"/>
    </source>
</evidence>
<feature type="transmembrane region" description="Helical" evidence="1">
    <location>
        <begin position="21"/>
        <end position="48"/>
    </location>
</feature>
<keyword evidence="1" id="KW-0472">Membrane</keyword>
<dbReference type="KEGG" id="mnh:FG904_00200"/>
<evidence type="ECO:0000256" key="1">
    <source>
        <dbReference type="SAM" id="Phobius"/>
    </source>
</evidence>
<dbReference type="RefSeq" id="WP_139591934.1">
    <property type="nucleotide sequence ID" value="NZ_CP040825.1"/>
</dbReference>
<organism evidence="2 3">
    <name type="scientific">Mycoplasma nasistruthionis</name>
    <dbReference type="NCBI Taxonomy" id="353852"/>
    <lineage>
        <taxon>Bacteria</taxon>
        <taxon>Bacillati</taxon>
        <taxon>Mycoplasmatota</taxon>
        <taxon>Mollicutes</taxon>
        <taxon>Mycoplasmataceae</taxon>
        <taxon>Mycoplasma</taxon>
    </lineage>
</organism>